<dbReference type="GO" id="GO:0005509">
    <property type="term" value="F:calcium ion binding"/>
    <property type="evidence" value="ECO:0007669"/>
    <property type="project" value="InterPro"/>
</dbReference>
<keyword evidence="2" id="KW-0472">Membrane</keyword>
<accession>A0A4Z2F812</accession>
<dbReference type="AlphaFoldDB" id="A0A4Z2F812"/>
<reference evidence="3 4" key="1">
    <citation type="submission" date="2019-03" db="EMBL/GenBank/DDBJ databases">
        <title>First draft genome of Liparis tanakae, snailfish: a comprehensive survey of snailfish specific genes.</title>
        <authorList>
            <person name="Kim W."/>
            <person name="Song I."/>
            <person name="Jeong J.-H."/>
            <person name="Kim D."/>
            <person name="Kim S."/>
            <person name="Ryu S."/>
            <person name="Song J.Y."/>
            <person name="Lee S.K."/>
        </authorList>
    </citation>
    <scope>NUCLEOTIDE SEQUENCE [LARGE SCALE GENOMIC DNA]</scope>
    <source>
        <tissue evidence="3">Muscle</tissue>
    </source>
</reference>
<dbReference type="EMBL" id="SRLO01001505">
    <property type="protein sequence ID" value="TNN37297.1"/>
    <property type="molecule type" value="Genomic_DNA"/>
</dbReference>
<keyword evidence="4" id="KW-1185">Reference proteome</keyword>
<protein>
    <submittedName>
        <fullName evidence="3">Cadherin-4</fullName>
    </submittedName>
</protein>
<dbReference type="InterPro" id="IPR015919">
    <property type="entry name" value="Cadherin-like_sf"/>
</dbReference>
<dbReference type="Proteomes" id="UP000314294">
    <property type="component" value="Unassembled WGS sequence"/>
</dbReference>
<sequence>MRGGCQAGYYGLSECLVWGLLLFDIRHSRKRLSGSPAPATPVYGRGDGGAMALRRRAHLLTPFSGEVPENRVDLPVANLTVIDADQPHSPNWNAIYRIISGDPPDYPETSGFTSYVYSSRHNRAAMMLIQPTVNMSLIPLV</sequence>
<evidence type="ECO:0000256" key="2">
    <source>
        <dbReference type="ARBA" id="ARBA00023136"/>
    </source>
</evidence>
<name>A0A4Z2F812_9TELE</name>
<dbReference type="SUPFAM" id="SSF49313">
    <property type="entry name" value="Cadherin-like"/>
    <property type="match status" value="1"/>
</dbReference>
<evidence type="ECO:0000256" key="1">
    <source>
        <dbReference type="ARBA" id="ARBA00004370"/>
    </source>
</evidence>
<comment type="caution">
    <text evidence="3">The sequence shown here is derived from an EMBL/GenBank/DDBJ whole genome shotgun (WGS) entry which is preliminary data.</text>
</comment>
<organism evidence="3 4">
    <name type="scientific">Liparis tanakae</name>
    <name type="common">Tanaka's snailfish</name>
    <dbReference type="NCBI Taxonomy" id="230148"/>
    <lineage>
        <taxon>Eukaryota</taxon>
        <taxon>Metazoa</taxon>
        <taxon>Chordata</taxon>
        <taxon>Craniata</taxon>
        <taxon>Vertebrata</taxon>
        <taxon>Euteleostomi</taxon>
        <taxon>Actinopterygii</taxon>
        <taxon>Neopterygii</taxon>
        <taxon>Teleostei</taxon>
        <taxon>Neoteleostei</taxon>
        <taxon>Acanthomorphata</taxon>
        <taxon>Eupercaria</taxon>
        <taxon>Perciformes</taxon>
        <taxon>Cottioidei</taxon>
        <taxon>Cottales</taxon>
        <taxon>Liparidae</taxon>
        <taxon>Liparis</taxon>
    </lineage>
</organism>
<dbReference type="GO" id="GO:0016020">
    <property type="term" value="C:membrane"/>
    <property type="evidence" value="ECO:0007669"/>
    <property type="project" value="UniProtKB-SubCell"/>
</dbReference>
<dbReference type="OrthoDB" id="8961010at2759"/>
<proteinExistence type="predicted"/>
<evidence type="ECO:0000313" key="4">
    <source>
        <dbReference type="Proteomes" id="UP000314294"/>
    </source>
</evidence>
<gene>
    <name evidence="3" type="primary">Cdh4_5</name>
    <name evidence="3" type="ORF">EYF80_052537</name>
</gene>
<evidence type="ECO:0000313" key="3">
    <source>
        <dbReference type="EMBL" id="TNN37297.1"/>
    </source>
</evidence>
<comment type="subcellular location">
    <subcellularLocation>
        <location evidence="1">Membrane</location>
    </subcellularLocation>
</comment>